<reference evidence="3" key="1">
    <citation type="journal article" date="2016" name="Nat. Biotechnol.">
        <title>Sequencing wild and cultivated cassava and related species reveals extensive interspecific hybridization and genetic diversity.</title>
        <authorList>
            <person name="Bredeson J.V."/>
            <person name="Lyons J.B."/>
            <person name="Prochnik S.E."/>
            <person name="Wu G.A."/>
            <person name="Ha C.M."/>
            <person name="Edsinger-Gonzales E."/>
            <person name="Grimwood J."/>
            <person name="Schmutz J."/>
            <person name="Rabbi I.Y."/>
            <person name="Egesi C."/>
            <person name="Nauluvula P."/>
            <person name="Lebot V."/>
            <person name="Ndunguru J."/>
            <person name="Mkamilo G."/>
            <person name="Bart R.S."/>
            <person name="Setter T.L."/>
            <person name="Gleadow R.M."/>
            <person name="Kulakow P."/>
            <person name="Ferguson M.E."/>
            <person name="Rounsley S."/>
            <person name="Rokhsar D.S."/>
        </authorList>
    </citation>
    <scope>NUCLEOTIDE SEQUENCE [LARGE SCALE GENOMIC DNA]</scope>
    <source>
        <strain evidence="3">cv. AM560-2</strain>
    </source>
</reference>
<gene>
    <name evidence="2" type="ORF">MANES_07G070000v8</name>
</gene>
<sequence>MGRGQPPSSLFSALLLLGCLLFCSSMLHGTEARIRLLSEASRLNEDIVREIESVVQELSLAAVKRSGPSPGIGHRYKDLKTLGVVMESGPSPGEGHKYVAGNYP</sequence>
<accession>A0A2C9VJ86</accession>
<dbReference type="GO" id="GO:0045087">
    <property type="term" value="P:innate immune response"/>
    <property type="evidence" value="ECO:0007669"/>
    <property type="project" value="InterPro"/>
</dbReference>
<dbReference type="EMBL" id="CM004393">
    <property type="protein sequence ID" value="OAY45544.1"/>
    <property type="molecule type" value="Genomic_DNA"/>
</dbReference>
<name>A0A2C9VJ86_MANES</name>
<organism evidence="2 3">
    <name type="scientific">Manihot esculenta</name>
    <name type="common">Cassava</name>
    <name type="synonym">Jatropha manihot</name>
    <dbReference type="NCBI Taxonomy" id="3983"/>
    <lineage>
        <taxon>Eukaryota</taxon>
        <taxon>Viridiplantae</taxon>
        <taxon>Streptophyta</taxon>
        <taxon>Embryophyta</taxon>
        <taxon>Tracheophyta</taxon>
        <taxon>Spermatophyta</taxon>
        <taxon>Magnoliopsida</taxon>
        <taxon>eudicotyledons</taxon>
        <taxon>Gunneridae</taxon>
        <taxon>Pentapetalae</taxon>
        <taxon>rosids</taxon>
        <taxon>fabids</taxon>
        <taxon>Malpighiales</taxon>
        <taxon>Euphorbiaceae</taxon>
        <taxon>Crotonoideae</taxon>
        <taxon>Manihoteae</taxon>
        <taxon>Manihot</taxon>
    </lineage>
</organism>
<feature type="signal peptide" evidence="1">
    <location>
        <begin position="1"/>
        <end position="32"/>
    </location>
</feature>
<dbReference type="PANTHER" id="PTHR34663">
    <property type="entry name" value="OS06G0637400 PROTEIN"/>
    <property type="match status" value="1"/>
</dbReference>
<feature type="non-terminal residue" evidence="2">
    <location>
        <position position="104"/>
    </location>
</feature>
<comment type="caution">
    <text evidence="2">The sequence shown here is derived from an EMBL/GenBank/DDBJ whole genome shotgun (WGS) entry which is preliminary data.</text>
</comment>
<dbReference type="Gramene" id="Manes.07G070000.1.v8.1">
    <property type="protein sequence ID" value="Manes.07G070000.1.v8.1.CDS.1"/>
    <property type="gene ID" value="Manes.07G070000.v8.1"/>
</dbReference>
<keyword evidence="3" id="KW-1185">Reference proteome</keyword>
<dbReference type="Proteomes" id="UP000091857">
    <property type="component" value="Chromosome 7"/>
</dbReference>
<dbReference type="AlphaFoldDB" id="A0A2C9VJ86"/>
<protein>
    <submittedName>
        <fullName evidence="2">Uncharacterized protein</fullName>
    </submittedName>
</protein>
<dbReference type="GO" id="GO:0050793">
    <property type="term" value="P:regulation of developmental process"/>
    <property type="evidence" value="ECO:0007669"/>
    <property type="project" value="InterPro"/>
</dbReference>
<feature type="chain" id="PRO_5012112772" evidence="1">
    <location>
        <begin position="33"/>
        <end position="104"/>
    </location>
</feature>
<keyword evidence="1" id="KW-0732">Signal</keyword>
<proteinExistence type="predicted"/>
<dbReference type="PANTHER" id="PTHR34663:SF21">
    <property type="entry name" value="PROTEIN, PUTATIVE-RELATED"/>
    <property type="match status" value="1"/>
</dbReference>
<evidence type="ECO:0000256" key="1">
    <source>
        <dbReference type="SAM" id="SignalP"/>
    </source>
</evidence>
<evidence type="ECO:0000313" key="3">
    <source>
        <dbReference type="Proteomes" id="UP000091857"/>
    </source>
</evidence>
<dbReference type="InterPro" id="IPR044700">
    <property type="entry name" value="PIP2/PIPL1"/>
</dbReference>
<dbReference type="PROSITE" id="PS51257">
    <property type="entry name" value="PROKAR_LIPOPROTEIN"/>
    <property type="match status" value="1"/>
</dbReference>
<evidence type="ECO:0000313" key="2">
    <source>
        <dbReference type="EMBL" id="OAY45544.1"/>
    </source>
</evidence>